<dbReference type="GO" id="GO:1903527">
    <property type="term" value="P:positive regulation of membrane tubulation"/>
    <property type="evidence" value="ECO:0007669"/>
    <property type="project" value="TreeGrafter"/>
</dbReference>
<dbReference type="GO" id="GO:0002102">
    <property type="term" value="C:podosome"/>
    <property type="evidence" value="ECO:0007669"/>
    <property type="project" value="TreeGrafter"/>
</dbReference>
<dbReference type="GO" id="GO:0005096">
    <property type="term" value="F:GTPase activator activity"/>
    <property type="evidence" value="ECO:0007669"/>
    <property type="project" value="InterPro"/>
</dbReference>
<evidence type="ECO:0000256" key="1">
    <source>
        <dbReference type="SAM" id="MobiDB-lite"/>
    </source>
</evidence>
<protein>
    <recommendedName>
        <fullName evidence="2">BAR domain-containing protein</fullName>
    </recommendedName>
</protein>
<dbReference type="GO" id="GO:0060271">
    <property type="term" value="P:cilium assembly"/>
    <property type="evidence" value="ECO:0007669"/>
    <property type="project" value="TreeGrafter"/>
</dbReference>
<accession>A0A8C9PHF1</accession>
<feature type="domain" description="BAR" evidence="2">
    <location>
        <begin position="150"/>
        <end position="280"/>
    </location>
</feature>
<evidence type="ECO:0000313" key="3">
    <source>
        <dbReference type="Ensembl" id="ENSSDAP00000007750.1"/>
    </source>
</evidence>
<feature type="compositionally biased region" description="Low complexity" evidence="1">
    <location>
        <begin position="99"/>
        <end position="112"/>
    </location>
</feature>
<dbReference type="Gene3D" id="1.20.1270.60">
    <property type="entry name" value="Arfaptin homology (AH) domain/BAR domain"/>
    <property type="match status" value="1"/>
</dbReference>
<name>A0A8C9PHF1_SPEDA</name>
<dbReference type="InterPro" id="IPR043593">
    <property type="entry name" value="ASAP"/>
</dbReference>
<dbReference type="InterPro" id="IPR027267">
    <property type="entry name" value="AH/BAR_dom_sf"/>
</dbReference>
<feature type="region of interest" description="Disordered" evidence="1">
    <location>
        <begin position="99"/>
        <end position="120"/>
    </location>
</feature>
<dbReference type="AlphaFoldDB" id="A0A8C9PHF1"/>
<reference evidence="3" key="2">
    <citation type="submission" date="2025-09" db="UniProtKB">
        <authorList>
            <consortium name="Ensembl"/>
        </authorList>
    </citation>
    <scope>IDENTIFICATION</scope>
</reference>
<sequence length="338" mass="37162">MVPWAPPHSWAWPLLRGSFLSTAGAPQGPPHLHLSEEQLSLCLWQAESGCWPSSPGREDGTLAARHRLSTTGQNSVDCARNSTQRAGRASYGAFTNQISASTSTDSPTSPTAEAPPLPPRISVSEFIAETTEDYNSPTTSSFTTRLHNCRNTVTLLEEALDQDRTALQKVKKSVKAIYNSGQDHVQNEENYAQVLDKFGSNFLSGDNPDLGTAFVKFSTLTKELSTLLENLLQGLSHNVIFTLDSLLKGDLKGVKRDLKKPFDKAWKDYETKFTKIEKEKREHGNDVWSRLLSFPPLPALPPPDLKYLDSSPAPAPGVSIYLSEDTSGSWFWGLASLT</sequence>
<dbReference type="Ensembl" id="ENSSDAT00000008824.1">
    <property type="protein sequence ID" value="ENSSDAP00000007750.1"/>
    <property type="gene ID" value="ENSSDAG00000007084.1"/>
</dbReference>
<dbReference type="Proteomes" id="UP000694422">
    <property type="component" value="Unplaced"/>
</dbReference>
<dbReference type="InterPro" id="IPR004148">
    <property type="entry name" value="BAR_dom"/>
</dbReference>
<evidence type="ECO:0000313" key="4">
    <source>
        <dbReference type="Proteomes" id="UP000694422"/>
    </source>
</evidence>
<dbReference type="Pfam" id="PF16746">
    <property type="entry name" value="BAR_3"/>
    <property type="match status" value="1"/>
</dbReference>
<dbReference type="SUPFAM" id="SSF103657">
    <property type="entry name" value="BAR/IMD domain-like"/>
    <property type="match status" value="1"/>
</dbReference>
<organism evidence="3 4">
    <name type="scientific">Spermophilus dauricus</name>
    <name type="common">Daurian ground squirrel</name>
    <dbReference type="NCBI Taxonomy" id="99837"/>
    <lineage>
        <taxon>Eukaryota</taxon>
        <taxon>Metazoa</taxon>
        <taxon>Chordata</taxon>
        <taxon>Craniata</taxon>
        <taxon>Vertebrata</taxon>
        <taxon>Euteleostomi</taxon>
        <taxon>Mammalia</taxon>
        <taxon>Eutheria</taxon>
        <taxon>Euarchontoglires</taxon>
        <taxon>Glires</taxon>
        <taxon>Rodentia</taxon>
        <taxon>Sciuromorpha</taxon>
        <taxon>Sciuridae</taxon>
        <taxon>Xerinae</taxon>
        <taxon>Marmotini</taxon>
        <taxon>Spermophilus</taxon>
    </lineage>
</organism>
<evidence type="ECO:0000259" key="2">
    <source>
        <dbReference type="Pfam" id="PF16746"/>
    </source>
</evidence>
<dbReference type="PANTHER" id="PTHR45854:SF2">
    <property type="entry name" value="ARF-GAP WITH SH3 DOMAIN, ANK REPEAT AND PH DOMAIN-CONTAINING PROTEIN 1"/>
    <property type="match status" value="1"/>
</dbReference>
<dbReference type="PANTHER" id="PTHR45854">
    <property type="entry name" value="ASAP FAMILY MEMBER"/>
    <property type="match status" value="1"/>
</dbReference>
<proteinExistence type="predicted"/>
<dbReference type="GO" id="GO:0005737">
    <property type="term" value="C:cytoplasm"/>
    <property type="evidence" value="ECO:0007669"/>
    <property type="project" value="InterPro"/>
</dbReference>
<keyword evidence="4" id="KW-1185">Reference proteome</keyword>
<reference evidence="3" key="1">
    <citation type="submission" date="2025-08" db="UniProtKB">
        <authorList>
            <consortium name="Ensembl"/>
        </authorList>
    </citation>
    <scope>IDENTIFICATION</scope>
</reference>